<comment type="caution">
    <text evidence="2">The sequence shown here is derived from an EMBL/GenBank/DDBJ whole genome shotgun (WGS) entry which is preliminary data.</text>
</comment>
<evidence type="ECO:0000256" key="1">
    <source>
        <dbReference type="SAM" id="MobiDB-lite"/>
    </source>
</evidence>
<reference evidence="2 3" key="1">
    <citation type="submission" date="2019-08" db="EMBL/GenBank/DDBJ databases">
        <title>Pelomicrobium methylotrophicum gen. nov., sp. nov. a moderately thermophilic, facultatively anaerobic, lithoautotrophic and methylotrophic bacterium isolated from a terrestrial mud volcano.</title>
        <authorList>
            <person name="Slobodkina G.B."/>
            <person name="Merkel A.Y."/>
            <person name="Slobodkin A.I."/>
        </authorList>
    </citation>
    <scope>NUCLEOTIDE SEQUENCE [LARGE SCALE GENOMIC DNA]</scope>
    <source>
        <strain evidence="2 3">SM250</strain>
    </source>
</reference>
<evidence type="ECO:0000313" key="3">
    <source>
        <dbReference type="Proteomes" id="UP000321201"/>
    </source>
</evidence>
<proteinExistence type="predicted"/>
<dbReference type="EMBL" id="VPFL01000012">
    <property type="protein sequence ID" value="TXF11549.1"/>
    <property type="molecule type" value="Genomic_DNA"/>
</dbReference>
<evidence type="ECO:0000313" key="2">
    <source>
        <dbReference type="EMBL" id="TXF11549.1"/>
    </source>
</evidence>
<dbReference type="Proteomes" id="UP000321201">
    <property type="component" value="Unassembled WGS sequence"/>
</dbReference>
<feature type="region of interest" description="Disordered" evidence="1">
    <location>
        <begin position="1"/>
        <end position="21"/>
    </location>
</feature>
<name>A0A5C7EU57_9PROT</name>
<dbReference type="InParanoid" id="A0A5C7EU57"/>
<accession>A0A5C7EU57</accession>
<protein>
    <submittedName>
        <fullName evidence="2">Uncharacterized protein</fullName>
    </submittedName>
</protein>
<gene>
    <name evidence="2" type="ORF">FR698_09400</name>
</gene>
<keyword evidence="3" id="KW-1185">Reference proteome</keyword>
<dbReference type="AlphaFoldDB" id="A0A5C7EU57"/>
<organism evidence="2 3">
    <name type="scientific">Pelomicrobium methylotrophicum</name>
    <dbReference type="NCBI Taxonomy" id="2602750"/>
    <lineage>
        <taxon>Bacteria</taxon>
        <taxon>Pseudomonadati</taxon>
        <taxon>Pseudomonadota</taxon>
        <taxon>Hydrogenophilia</taxon>
        <taxon>Hydrogenophilia incertae sedis</taxon>
        <taxon>Pelomicrobium</taxon>
    </lineage>
</organism>
<sequence length="85" mass="10032">MPKNDSRSTWRSSTRNGGRLAPLLYNAQRPNHRLGQQAPLQFLLQHQPRRQRCWTHIFSPKRMLVERFPDRPPLAKTQACMQRGL</sequence>